<dbReference type="SUPFAM" id="SSF51306">
    <property type="entry name" value="LexA/Signal peptidase"/>
    <property type="match status" value="1"/>
</dbReference>
<dbReference type="InterPro" id="IPR036286">
    <property type="entry name" value="LexA/Signal_pep-like_sf"/>
</dbReference>
<comment type="caution">
    <text evidence="2">The sequence shown here is derived from an EMBL/GenBank/DDBJ whole genome shotgun (WGS) entry which is preliminary data.</text>
</comment>
<dbReference type="RefSeq" id="WP_184028242.1">
    <property type="nucleotide sequence ID" value="NZ_JACHFN010000006.1"/>
</dbReference>
<dbReference type="AlphaFoldDB" id="A0A7W8GF13"/>
<dbReference type="Gene3D" id="2.10.109.10">
    <property type="entry name" value="Umud Fragment, subunit A"/>
    <property type="match status" value="1"/>
</dbReference>
<protein>
    <recommendedName>
        <fullName evidence="1">Peptidase S24/S26A/S26B/S26C domain-containing protein</fullName>
    </recommendedName>
</protein>
<gene>
    <name evidence="2" type="ORF">HNQ09_001869</name>
</gene>
<reference evidence="2 3" key="1">
    <citation type="submission" date="2020-08" db="EMBL/GenBank/DDBJ databases">
        <title>Genomic Encyclopedia of Type Strains, Phase IV (KMG-IV): sequencing the most valuable type-strain genomes for metagenomic binning, comparative biology and taxonomic classification.</title>
        <authorList>
            <person name="Goeker M."/>
        </authorList>
    </citation>
    <scope>NUCLEOTIDE SEQUENCE [LARGE SCALE GENOMIC DNA]</scope>
    <source>
        <strain evidence="2 3">DSM 101791</strain>
    </source>
</reference>
<dbReference type="EMBL" id="JACHFN010000006">
    <property type="protein sequence ID" value="MBB5234431.1"/>
    <property type="molecule type" value="Genomic_DNA"/>
</dbReference>
<evidence type="ECO:0000259" key="1">
    <source>
        <dbReference type="Pfam" id="PF00717"/>
    </source>
</evidence>
<evidence type="ECO:0000313" key="2">
    <source>
        <dbReference type="EMBL" id="MBB5234431.1"/>
    </source>
</evidence>
<accession>A0A7W8GF13</accession>
<feature type="domain" description="Peptidase S24/S26A/S26B/S26C" evidence="1">
    <location>
        <begin position="135"/>
        <end position="216"/>
    </location>
</feature>
<dbReference type="Pfam" id="PF00717">
    <property type="entry name" value="Peptidase_S24"/>
    <property type="match status" value="1"/>
</dbReference>
<name>A0A7W8GF13_9DEIO</name>
<dbReference type="Proteomes" id="UP000525389">
    <property type="component" value="Unassembled WGS sequence"/>
</dbReference>
<dbReference type="InterPro" id="IPR039418">
    <property type="entry name" value="LexA-like"/>
</dbReference>
<sequence length="229" mass="24779">MPRVSRQQKDRPAWAQALVKRRMALGKRQEDVAAAGGYDEEGKEVLTTSNVADVETGRVHLLNVGLGKAVALAKGLDWSFSQMQRATGLDLGIADASLVAEGSADVYPLQAALTPDDPGAPIDHHAVAPDVKQPLLLRMDSDEMMGLTAASIRPGEFLHVDRADTTPAEGRVYVVTDEDGVHVRMYTQTRLGPVFRAENRSHEDIPASEARVVGVVNTVTSDREPHQLN</sequence>
<keyword evidence="3" id="KW-1185">Reference proteome</keyword>
<dbReference type="CDD" id="cd06529">
    <property type="entry name" value="S24_LexA-like"/>
    <property type="match status" value="1"/>
</dbReference>
<evidence type="ECO:0000313" key="3">
    <source>
        <dbReference type="Proteomes" id="UP000525389"/>
    </source>
</evidence>
<dbReference type="InterPro" id="IPR015927">
    <property type="entry name" value="Peptidase_S24_S26A/B/C"/>
</dbReference>
<proteinExistence type="predicted"/>
<organism evidence="2 3">
    <name type="scientific">Deinococcus budaensis</name>
    <dbReference type="NCBI Taxonomy" id="1665626"/>
    <lineage>
        <taxon>Bacteria</taxon>
        <taxon>Thermotogati</taxon>
        <taxon>Deinococcota</taxon>
        <taxon>Deinococci</taxon>
        <taxon>Deinococcales</taxon>
        <taxon>Deinococcaceae</taxon>
        <taxon>Deinococcus</taxon>
    </lineage>
</organism>